<dbReference type="EMBL" id="JAASRN010000001">
    <property type="protein sequence ID" value="NIK72739.1"/>
    <property type="molecule type" value="Genomic_DNA"/>
</dbReference>
<evidence type="ECO:0000256" key="2">
    <source>
        <dbReference type="SAM" id="MobiDB-lite"/>
    </source>
</evidence>
<feature type="transmembrane region" description="Helical" evidence="3">
    <location>
        <begin position="263"/>
        <end position="283"/>
    </location>
</feature>
<name>A0A846MMP3_9BACT</name>
<keyword evidence="3" id="KW-0812">Transmembrane</keyword>
<comment type="caution">
    <text evidence="4">The sequence shown here is derived from an EMBL/GenBank/DDBJ whole genome shotgun (WGS) entry which is preliminary data.</text>
</comment>
<feature type="compositionally biased region" description="Polar residues" evidence="2">
    <location>
        <begin position="644"/>
        <end position="653"/>
    </location>
</feature>
<feature type="coiled-coil region" evidence="1">
    <location>
        <begin position="108"/>
        <end position="174"/>
    </location>
</feature>
<evidence type="ECO:0000256" key="3">
    <source>
        <dbReference type="SAM" id="Phobius"/>
    </source>
</evidence>
<keyword evidence="3" id="KW-0472">Membrane</keyword>
<feature type="region of interest" description="Disordered" evidence="2">
    <location>
        <begin position="41"/>
        <end position="69"/>
    </location>
</feature>
<feature type="region of interest" description="Disordered" evidence="2">
    <location>
        <begin position="581"/>
        <end position="659"/>
    </location>
</feature>
<dbReference type="AlphaFoldDB" id="A0A846MMP3"/>
<dbReference type="PANTHER" id="PTHR32114:SF2">
    <property type="entry name" value="ABC TRANSPORTER ABCH.3"/>
    <property type="match status" value="1"/>
</dbReference>
<feature type="region of interest" description="Disordered" evidence="2">
    <location>
        <begin position="1"/>
        <end position="24"/>
    </location>
</feature>
<protein>
    <submittedName>
        <fullName evidence="4">Septal ring factor EnvC (AmiA/AmiB activator)</fullName>
    </submittedName>
</protein>
<feature type="compositionally biased region" description="Polar residues" evidence="2">
    <location>
        <begin position="590"/>
        <end position="600"/>
    </location>
</feature>
<feature type="transmembrane region" description="Helical" evidence="3">
    <location>
        <begin position="185"/>
        <end position="212"/>
    </location>
</feature>
<dbReference type="Gene3D" id="1.20.5.170">
    <property type="match status" value="1"/>
</dbReference>
<organism evidence="4 5">
    <name type="scientific">Thermonema lapsum</name>
    <dbReference type="NCBI Taxonomy" id="28195"/>
    <lineage>
        <taxon>Bacteria</taxon>
        <taxon>Pseudomonadati</taxon>
        <taxon>Bacteroidota</taxon>
        <taxon>Cytophagia</taxon>
        <taxon>Cytophagales</taxon>
        <taxon>Thermonemataceae</taxon>
        <taxon>Thermonema</taxon>
    </lineage>
</organism>
<feature type="coiled-coil region" evidence="1">
    <location>
        <begin position="378"/>
        <end position="571"/>
    </location>
</feature>
<dbReference type="PANTHER" id="PTHR32114">
    <property type="entry name" value="ABC TRANSPORTER ABCH.3"/>
    <property type="match status" value="1"/>
</dbReference>
<reference evidence="4 5" key="1">
    <citation type="submission" date="2020-03" db="EMBL/GenBank/DDBJ databases">
        <title>Genomic Encyclopedia of Type Strains, Phase IV (KMG-IV): sequencing the most valuable type-strain genomes for metagenomic binning, comparative biology and taxonomic classification.</title>
        <authorList>
            <person name="Goeker M."/>
        </authorList>
    </citation>
    <scope>NUCLEOTIDE SEQUENCE [LARGE SCALE GENOMIC DNA]</scope>
    <source>
        <strain evidence="4 5">DSM 5718</strain>
    </source>
</reference>
<accession>A0A846MMP3</accession>
<sequence>MDMKEKEGAQLPVEKLSGGADTVAENAHVENVEPFMEEDPWLEKEASNTHATGIGDEPSEPVPGFPPMEVPEQSPLPATDEYKQGFWIGYLQLDKQNYEGWFTEQMRIAALEKEQEQLQQRLQQLQQQLPQAKEACLKLQTEINGIKHRLEYEQKQFERRKQAYERVCEEEEEYLKERASLRHRYSLLAGILFFIAGFIFIAGDLIISHEIVAYALNIKNSLEAWSFAVGLAMVSVLLKPAYDRLIEIPYNQSKSKSAKTIYVVFKLLMVAFTVVTLLVLGFFRYEAYKTDRLKQSLAQRILQLQASDELTPEQLQALDALSAQAGELDNRLVNSEMGLLSFVFSGVLFAIAAAVCLGISFPVLVGYARLWFQIPWRLKKLQKAKQEKQAVVEQMEQTVSQTRSQLDALQQQLQMTDRPEQLLKEIKDIEGRLALIEEELHRHRLEERIYRLGHGYEQGQVSLKQDNQRVQFKINHLHKQIAELEDKIKQREQELRNTQALLRQWEQKEQAWEAADRQHQEESEALKARIKQLETALFAMEEKKQILEASLTTREETIYRLEEQLNSMRKELRYAHAVAEKAREDAERLQNGQQPQTPKKPSQRSRKNKLQTQVTQEPPAAQQETKEVPEKKTTRKRRNIKKTPNTAEQNPDLTNEETN</sequence>
<keyword evidence="3" id="KW-1133">Transmembrane helix</keyword>
<evidence type="ECO:0000256" key="1">
    <source>
        <dbReference type="SAM" id="Coils"/>
    </source>
</evidence>
<evidence type="ECO:0000313" key="5">
    <source>
        <dbReference type="Proteomes" id="UP000537126"/>
    </source>
</evidence>
<evidence type="ECO:0000313" key="4">
    <source>
        <dbReference type="EMBL" id="NIK72739.1"/>
    </source>
</evidence>
<feature type="transmembrane region" description="Helical" evidence="3">
    <location>
        <begin position="339"/>
        <end position="372"/>
    </location>
</feature>
<feature type="compositionally biased region" description="Pro residues" evidence="2">
    <location>
        <begin position="60"/>
        <end position="69"/>
    </location>
</feature>
<keyword evidence="5" id="KW-1185">Reference proteome</keyword>
<dbReference type="Proteomes" id="UP000537126">
    <property type="component" value="Unassembled WGS sequence"/>
</dbReference>
<gene>
    <name evidence="4" type="ORF">FHS56_000225</name>
</gene>
<proteinExistence type="predicted"/>
<keyword evidence="1" id="KW-0175">Coiled coil</keyword>